<evidence type="ECO:0000256" key="1">
    <source>
        <dbReference type="ARBA" id="ARBA00022741"/>
    </source>
</evidence>
<protein>
    <submittedName>
        <fullName evidence="5">Flagellar protein YcgR</fullName>
    </submittedName>
</protein>
<dbReference type="Gene3D" id="2.40.10.220">
    <property type="entry name" value="predicted glycosyltransferase like domains"/>
    <property type="match status" value="1"/>
</dbReference>
<dbReference type="Pfam" id="PF07238">
    <property type="entry name" value="PilZ"/>
    <property type="match status" value="1"/>
</dbReference>
<evidence type="ECO:0000313" key="5">
    <source>
        <dbReference type="EMBL" id="OIQ97292.1"/>
    </source>
</evidence>
<gene>
    <name evidence="5" type="ORF">GALL_206930</name>
</gene>
<feature type="domain" description="PilZ" evidence="3">
    <location>
        <begin position="115"/>
        <end position="231"/>
    </location>
</feature>
<accession>A0A1J5RZ15</accession>
<dbReference type="EMBL" id="MLJW01000135">
    <property type="protein sequence ID" value="OIQ97292.1"/>
    <property type="molecule type" value="Genomic_DNA"/>
</dbReference>
<name>A0A1J5RZ15_9ZZZZ</name>
<dbReference type="InterPro" id="IPR009926">
    <property type="entry name" value="T3SS_YcgR_PilZN"/>
</dbReference>
<evidence type="ECO:0000259" key="4">
    <source>
        <dbReference type="Pfam" id="PF12945"/>
    </source>
</evidence>
<keyword evidence="5" id="KW-0966">Cell projection</keyword>
<proteinExistence type="predicted"/>
<evidence type="ECO:0000259" key="3">
    <source>
        <dbReference type="Pfam" id="PF07238"/>
    </source>
</evidence>
<dbReference type="Gene3D" id="2.30.110.10">
    <property type="entry name" value="Electron Transport, Fmn-binding Protein, Chain A"/>
    <property type="match status" value="1"/>
</dbReference>
<dbReference type="InterPro" id="IPR009875">
    <property type="entry name" value="PilZ_domain"/>
</dbReference>
<organism evidence="5">
    <name type="scientific">mine drainage metagenome</name>
    <dbReference type="NCBI Taxonomy" id="410659"/>
    <lineage>
        <taxon>unclassified sequences</taxon>
        <taxon>metagenomes</taxon>
        <taxon>ecological metagenomes</taxon>
    </lineage>
</organism>
<sequence length="242" mass="27184">MDIVEEKEALAAETQPFEAMKLQVGTRLQFLLERGGRKIHLFSTLIGYVPNEYLLAKIPMEKGLFFQFKEEERLLVRVFSGVQVFSFVSFVERLFLAGLYYMHLSFPTGVEGTALRKAVRVQVSMPAQVTAKLAGGAEERTPAMLVNVSILGALLHCGKRLGEVGDPVSLSFEFLVQPGDYPVRIETKALIRAVMTQRSATPEDGHESFEMGVEFQGLDPTQLIMLQNLIYEAQIEDRRRIV</sequence>
<dbReference type="Pfam" id="PF12945">
    <property type="entry name" value="PilZNR"/>
    <property type="match status" value="1"/>
</dbReference>
<dbReference type="InterPro" id="IPR012349">
    <property type="entry name" value="Split_barrel_FMN-bd"/>
</dbReference>
<keyword evidence="5" id="KW-0969">Cilium</keyword>
<dbReference type="GO" id="GO:0035438">
    <property type="term" value="F:cyclic-di-GMP binding"/>
    <property type="evidence" value="ECO:0007669"/>
    <property type="project" value="InterPro"/>
</dbReference>
<dbReference type="AlphaFoldDB" id="A0A1J5RZ15"/>
<comment type="caution">
    <text evidence="5">The sequence shown here is derived from an EMBL/GenBank/DDBJ whole genome shotgun (WGS) entry which is preliminary data.</text>
</comment>
<keyword evidence="5" id="KW-0282">Flagellum</keyword>
<dbReference type="SUPFAM" id="SSF141371">
    <property type="entry name" value="PilZ domain-like"/>
    <property type="match status" value="2"/>
</dbReference>
<reference evidence="5" key="1">
    <citation type="submission" date="2016-10" db="EMBL/GenBank/DDBJ databases">
        <title>Sequence of Gallionella enrichment culture.</title>
        <authorList>
            <person name="Poehlein A."/>
            <person name="Muehling M."/>
            <person name="Daniel R."/>
        </authorList>
    </citation>
    <scope>NUCLEOTIDE SEQUENCE</scope>
</reference>
<evidence type="ECO:0000256" key="2">
    <source>
        <dbReference type="ARBA" id="ARBA00023143"/>
    </source>
</evidence>
<feature type="domain" description="Type III secretion system flagellar brake protein YcgR PilZN" evidence="4">
    <location>
        <begin position="23"/>
        <end position="107"/>
    </location>
</feature>
<keyword evidence="1" id="KW-0547">Nucleotide-binding</keyword>
<keyword evidence="2" id="KW-0975">Bacterial flagellum</keyword>